<evidence type="ECO:0000256" key="3">
    <source>
        <dbReference type="ARBA" id="ARBA00022692"/>
    </source>
</evidence>
<evidence type="ECO:0000259" key="8">
    <source>
        <dbReference type="Pfam" id="PF01618"/>
    </source>
</evidence>
<protein>
    <submittedName>
        <fullName evidence="9">MotA/TolQ/ExbB proton channel family protein</fullName>
    </submittedName>
</protein>
<reference evidence="9 10" key="1">
    <citation type="submission" date="2020-04" db="EMBL/GenBank/DDBJ databases">
        <title>Draft genome sequence of Caldanaerobacter sunterraneus. strain 1523vc isolated from Griffin hot spring, Kamchatka, Russia.</title>
        <authorList>
            <person name="Toshchakov S.V."/>
            <person name="Podosokorskaya O.A."/>
            <person name="Kublanov I.V."/>
            <person name="Korzhenkov A."/>
            <person name="Patrushev M.V."/>
        </authorList>
    </citation>
    <scope>NUCLEOTIDE SEQUENCE [LARGE SCALE GENOMIC DNA]</scope>
    <source>
        <strain evidence="9 10">1523vc</strain>
    </source>
</reference>
<dbReference type="PANTHER" id="PTHR30625:SF3">
    <property type="entry name" value="TOL-PAL SYSTEM PROTEIN TOLQ"/>
    <property type="match status" value="1"/>
</dbReference>
<dbReference type="GO" id="GO:0017038">
    <property type="term" value="P:protein import"/>
    <property type="evidence" value="ECO:0007669"/>
    <property type="project" value="TreeGrafter"/>
</dbReference>
<evidence type="ECO:0000313" key="10">
    <source>
        <dbReference type="Proteomes" id="UP000529861"/>
    </source>
</evidence>
<keyword evidence="2" id="KW-1003">Cell membrane</keyword>
<evidence type="ECO:0000256" key="7">
    <source>
        <dbReference type="SAM" id="Phobius"/>
    </source>
</evidence>
<feature type="transmembrane region" description="Helical" evidence="7">
    <location>
        <begin position="20"/>
        <end position="43"/>
    </location>
</feature>
<evidence type="ECO:0000256" key="5">
    <source>
        <dbReference type="ARBA" id="ARBA00023136"/>
    </source>
</evidence>
<feature type="transmembrane region" description="Helical" evidence="7">
    <location>
        <begin position="152"/>
        <end position="177"/>
    </location>
</feature>
<proteinExistence type="inferred from homology"/>
<gene>
    <name evidence="9" type="ORF">HKI81_04295</name>
</gene>
<comment type="subcellular location">
    <subcellularLocation>
        <location evidence="1">Cell membrane</location>
        <topology evidence="1">Multi-pass membrane protein</topology>
    </subcellularLocation>
    <subcellularLocation>
        <location evidence="6">Membrane</location>
        <topology evidence="6">Multi-pass membrane protein</topology>
    </subcellularLocation>
</comment>
<keyword evidence="3 7" id="KW-0812">Transmembrane</keyword>
<evidence type="ECO:0000256" key="2">
    <source>
        <dbReference type="ARBA" id="ARBA00022475"/>
    </source>
</evidence>
<dbReference type="InterPro" id="IPR050790">
    <property type="entry name" value="ExbB/TolQ_transport"/>
</dbReference>
<name>A0A7Y2PL89_9THEO</name>
<dbReference type="InterPro" id="IPR002898">
    <property type="entry name" value="MotA_ExbB_proton_chnl"/>
</dbReference>
<dbReference type="PANTHER" id="PTHR30625">
    <property type="entry name" value="PROTEIN TOLQ"/>
    <property type="match status" value="1"/>
</dbReference>
<keyword evidence="6" id="KW-0813">Transport</keyword>
<feature type="domain" description="MotA/TolQ/ExbB proton channel" evidence="8">
    <location>
        <begin position="88"/>
        <end position="191"/>
    </location>
</feature>
<sequence length="210" mass="23308">MNNSLIHILHSISQGLLIPVIITLYLFLAISLVELGSFLIEIFHKRKISAKKMLEALRQKKDTAQTLQAFISDGKLPQRAKRILITYLDANTQASNREILRKKLIETEEIKAAKVLEPTDIIAKLGPLVGLMGTLIPLGPGLTALANGDIKLLAQSISVAFDNTLIGMASAGICYFISRVRRRWYQEYILVLEDLLEIAGEVKQTEKSAV</sequence>
<keyword evidence="5 7" id="KW-0472">Membrane</keyword>
<dbReference type="RefSeq" id="WP_170270658.1">
    <property type="nucleotide sequence ID" value="NZ_JABEQB010000009.1"/>
</dbReference>
<organism evidence="9 10">
    <name type="scientific">Caldanaerobacter subterraneus</name>
    <dbReference type="NCBI Taxonomy" id="911092"/>
    <lineage>
        <taxon>Bacteria</taxon>
        <taxon>Bacillati</taxon>
        <taxon>Bacillota</taxon>
        <taxon>Clostridia</taxon>
        <taxon>Thermoanaerobacterales</taxon>
        <taxon>Thermoanaerobacteraceae</taxon>
        <taxon>Caldanaerobacter</taxon>
    </lineage>
</organism>
<comment type="similarity">
    <text evidence="6">Belongs to the exbB/tolQ family.</text>
</comment>
<evidence type="ECO:0000256" key="4">
    <source>
        <dbReference type="ARBA" id="ARBA00022989"/>
    </source>
</evidence>
<keyword evidence="4 7" id="KW-1133">Transmembrane helix</keyword>
<evidence type="ECO:0000256" key="1">
    <source>
        <dbReference type="ARBA" id="ARBA00004651"/>
    </source>
</evidence>
<dbReference type="Proteomes" id="UP000529861">
    <property type="component" value="Unassembled WGS sequence"/>
</dbReference>
<accession>A0A7Y2PL89</accession>
<comment type="caution">
    <text evidence="9">The sequence shown here is derived from an EMBL/GenBank/DDBJ whole genome shotgun (WGS) entry which is preliminary data.</text>
</comment>
<dbReference type="EMBL" id="JABEQB010000009">
    <property type="protein sequence ID" value="NNG66460.1"/>
    <property type="molecule type" value="Genomic_DNA"/>
</dbReference>
<dbReference type="Pfam" id="PF01618">
    <property type="entry name" value="MotA_ExbB"/>
    <property type="match status" value="1"/>
</dbReference>
<feature type="transmembrane region" description="Helical" evidence="7">
    <location>
        <begin position="121"/>
        <end position="140"/>
    </location>
</feature>
<evidence type="ECO:0000256" key="6">
    <source>
        <dbReference type="RuleBase" id="RU004057"/>
    </source>
</evidence>
<keyword evidence="6" id="KW-0653">Protein transport</keyword>
<dbReference type="GO" id="GO:0005886">
    <property type="term" value="C:plasma membrane"/>
    <property type="evidence" value="ECO:0007669"/>
    <property type="project" value="UniProtKB-SubCell"/>
</dbReference>
<dbReference type="AlphaFoldDB" id="A0A7Y2PL89"/>
<evidence type="ECO:0000313" key="9">
    <source>
        <dbReference type="EMBL" id="NNG66460.1"/>
    </source>
</evidence>